<evidence type="ECO:0000256" key="1">
    <source>
        <dbReference type="ARBA" id="ARBA00004123"/>
    </source>
</evidence>
<dbReference type="Pfam" id="PF03106">
    <property type="entry name" value="WRKY"/>
    <property type="match status" value="1"/>
</dbReference>
<dbReference type="SMART" id="SM00774">
    <property type="entry name" value="WRKY"/>
    <property type="match status" value="1"/>
</dbReference>
<keyword evidence="9" id="KW-1185">Reference proteome</keyword>
<keyword evidence="4" id="KW-0804">Transcription</keyword>
<feature type="domain" description="WRKY" evidence="7">
    <location>
        <begin position="143"/>
        <end position="182"/>
    </location>
</feature>
<gene>
    <name evidence="8" type="ORF">NCGR_LOCUS38694</name>
</gene>
<evidence type="ECO:0000256" key="4">
    <source>
        <dbReference type="ARBA" id="ARBA00023163"/>
    </source>
</evidence>
<keyword evidence="3" id="KW-0238">DNA-binding</keyword>
<dbReference type="InterPro" id="IPR044810">
    <property type="entry name" value="WRKY_plant"/>
</dbReference>
<accession>A0A811Q7T7</accession>
<organism evidence="8 9">
    <name type="scientific">Miscanthus lutarioriparius</name>
    <dbReference type="NCBI Taxonomy" id="422564"/>
    <lineage>
        <taxon>Eukaryota</taxon>
        <taxon>Viridiplantae</taxon>
        <taxon>Streptophyta</taxon>
        <taxon>Embryophyta</taxon>
        <taxon>Tracheophyta</taxon>
        <taxon>Spermatophyta</taxon>
        <taxon>Magnoliopsida</taxon>
        <taxon>Liliopsida</taxon>
        <taxon>Poales</taxon>
        <taxon>Poaceae</taxon>
        <taxon>PACMAD clade</taxon>
        <taxon>Panicoideae</taxon>
        <taxon>Andropogonodae</taxon>
        <taxon>Andropogoneae</taxon>
        <taxon>Saccharinae</taxon>
        <taxon>Miscanthus</taxon>
    </lineage>
</organism>
<comment type="subcellular location">
    <subcellularLocation>
        <location evidence="1">Nucleus</location>
    </subcellularLocation>
</comment>
<dbReference type="GO" id="GO:0005634">
    <property type="term" value="C:nucleus"/>
    <property type="evidence" value="ECO:0007669"/>
    <property type="project" value="UniProtKB-SubCell"/>
</dbReference>
<dbReference type="Proteomes" id="UP000604825">
    <property type="component" value="Unassembled WGS sequence"/>
</dbReference>
<dbReference type="OrthoDB" id="2021064at2759"/>
<dbReference type="InterPro" id="IPR003657">
    <property type="entry name" value="WRKY_dom"/>
</dbReference>
<evidence type="ECO:0000256" key="2">
    <source>
        <dbReference type="ARBA" id="ARBA00023015"/>
    </source>
</evidence>
<evidence type="ECO:0000259" key="7">
    <source>
        <dbReference type="PROSITE" id="PS50811"/>
    </source>
</evidence>
<keyword evidence="5" id="KW-0539">Nucleus</keyword>
<dbReference type="PROSITE" id="PS50811">
    <property type="entry name" value="WRKY"/>
    <property type="match status" value="1"/>
</dbReference>
<evidence type="ECO:0000256" key="3">
    <source>
        <dbReference type="ARBA" id="ARBA00023125"/>
    </source>
</evidence>
<dbReference type="PANTHER" id="PTHR31282">
    <property type="entry name" value="WRKY TRANSCRIPTION FACTOR 21-RELATED"/>
    <property type="match status" value="1"/>
</dbReference>
<reference evidence="8" key="1">
    <citation type="submission" date="2020-10" db="EMBL/GenBank/DDBJ databases">
        <authorList>
            <person name="Han B."/>
            <person name="Lu T."/>
            <person name="Zhao Q."/>
            <person name="Huang X."/>
            <person name="Zhao Y."/>
        </authorList>
    </citation>
    <scope>NUCLEOTIDE SEQUENCE</scope>
</reference>
<evidence type="ECO:0000313" key="9">
    <source>
        <dbReference type="Proteomes" id="UP000604825"/>
    </source>
</evidence>
<dbReference type="GO" id="GO:0003700">
    <property type="term" value="F:DNA-binding transcription factor activity"/>
    <property type="evidence" value="ECO:0007669"/>
    <property type="project" value="InterPro"/>
</dbReference>
<protein>
    <recommendedName>
        <fullName evidence="7">WRKY domain-containing protein</fullName>
    </recommendedName>
</protein>
<evidence type="ECO:0000256" key="6">
    <source>
        <dbReference type="SAM" id="MobiDB-lite"/>
    </source>
</evidence>
<proteinExistence type="predicted"/>
<dbReference type="AlphaFoldDB" id="A0A811Q7T7"/>
<dbReference type="GO" id="GO:0043565">
    <property type="term" value="F:sequence-specific DNA binding"/>
    <property type="evidence" value="ECO:0007669"/>
    <property type="project" value="InterPro"/>
</dbReference>
<dbReference type="InterPro" id="IPR036576">
    <property type="entry name" value="WRKY_dom_sf"/>
</dbReference>
<sequence length="271" mass="30584">MDSKSSLIMLPPCSHDWEMMETMRRQQELVMQLRALVLPLLHGVIDGTSAAEIAVQLFDDVIDCNIGVVSTLEGCLLSTRAGGGSSVEPVDDKSLVRKNSCCVTNNGEKTEEQAWHRSVVGQKRRRKNDKPSRSLVTHVPHYDGHQWRKYGQKNINGRQHPRSYYRCTYREQNCFATKTTEQQEQIDGTCSATAGEEIAKYTVVYYGDHTCKDHSVSIVQFPQLVSSMDLQNMEMAQTSLSVQGPEADLDLPALLEVFDNSLIDWEDSWKI</sequence>
<dbReference type="SUPFAM" id="SSF118290">
    <property type="entry name" value="WRKY DNA-binding domain"/>
    <property type="match status" value="1"/>
</dbReference>
<feature type="region of interest" description="Disordered" evidence="6">
    <location>
        <begin position="113"/>
        <end position="137"/>
    </location>
</feature>
<evidence type="ECO:0000313" key="8">
    <source>
        <dbReference type="EMBL" id="CAD6255098.1"/>
    </source>
</evidence>
<dbReference type="Gene3D" id="2.20.25.80">
    <property type="entry name" value="WRKY domain"/>
    <property type="match status" value="1"/>
</dbReference>
<keyword evidence="2" id="KW-0805">Transcription regulation</keyword>
<comment type="caution">
    <text evidence="8">The sequence shown here is derived from an EMBL/GenBank/DDBJ whole genome shotgun (WGS) entry which is preliminary data.</text>
</comment>
<name>A0A811Q7T7_9POAL</name>
<dbReference type="EMBL" id="CAJGYO010000009">
    <property type="protein sequence ID" value="CAD6255098.1"/>
    <property type="molecule type" value="Genomic_DNA"/>
</dbReference>
<evidence type="ECO:0000256" key="5">
    <source>
        <dbReference type="ARBA" id="ARBA00023242"/>
    </source>
</evidence>